<feature type="region of interest" description="Disordered" evidence="1">
    <location>
        <begin position="1"/>
        <end position="20"/>
    </location>
</feature>
<evidence type="ECO:0000313" key="2">
    <source>
        <dbReference type="EMBL" id="KAJ3482754.1"/>
    </source>
</evidence>
<proteinExistence type="predicted"/>
<evidence type="ECO:0000313" key="3">
    <source>
        <dbReference type="Proteomes" id="UP001212997"/>
    </source>
</evidence>
<evidence type="ECO:0000256" key="1">
    <source>
        <dbReference type="SAM" id="MobiDB-lite"/>
    </source>
</evidence>
<protein>
    <submittedName>
        <fullName evidence="2">Uncharacterized protein</fullName>
    </submittedName>
</protein>
<reference evidence="2" key="1">
    <citation type="submission" date="2022-07" db="EMBL/GenBank/DDBJ databases">
        <title>Genome Sequence of Physisporinus lineatus.</title>
        <authorList>
            <person name="Buettner E."/>
        </authorList>
    </citation>
    <scope>NUCLEOTIDE SEQUENCE</scope>
    <source>
        <strain evidence="2">VT162</strain>
    </source>
</reference>
<dbReference type="AlphaFoldDB" id="A0AAD5YHT3"/>
<gene>
    <name evidence="2" type="ORF">NLI96_g6771</name>
</gene>
<organism evidence="2 3">
    <name type="scientific">Meripilus lineatus</name>
    <dbReference type="NCBI Taxonomy" id="2056292"/>
    <lineage>
        <taxon>Eukaryota</taxon>
        <taxon>Fungi</taxon>
        <taxon>Dikarya</taxon>
        <taxon>Basidiomycota</taxon>
        <taxon>Agaricomycotina</taxon>
        <taxon>Agaricomycetes</taxon>
        <taxon>Polyporales</taxon>
        <taxon>Meripilaceae</taxon>
        <taxon>Meripilus</taxon>
    </lineage>
</organism>
<comment type="caution">
    <text evidence="2">The sequence shown here is derived from an EMBL/GenBank/DDBJ whole genome shotgun (WGS) entry which is preliminary data.</text>
</comment>
<accession>A0AAD5YHT3</accession>
<keyword evidence="3" id="KW-1185">Reference proteome</keyword>
<name>A0AAD5YHT3_9APHY</name>
<feature type="compositionally biased region" description="Basic and acidic residues" evidence="1">
    <location>
        <begin position="1"/>
        <end position="11"/>
    </location>
</feature>
<dbReference type="Proteomes" id="UP001212997">
    <property type="component" value="Unassembled WGS sequence"/>
</dbReference>
<sequence>MRTGKAPREPKMSSNQCDSEKPIDFRFMDGIRSHYQKFKDILPHEPESIPETQLPMVALETYSHRLQIQEYASNSRDWKISDLDDSDGTPIFECAWAECKVKLKLGPGSKRAYSDHIFQEHGIIVSGGVCPFDECAHKAFSNLKTHLLGHHQGMAFVCPFYSDCEQMITGDKSRLRDHLNQKHREERRRVLSINITFVPDKVYRRRGNEAGEGGGTPRFFKLRW</sequence>
<dbReference type="EMBL" id="JANAWD010000258">
    <property type="protein sequence ID" value="KAJ3482754.1"/>
    <property type="molecule type" value="Genomic_DNA"/>
</dbReference>